<dbReference type="PANTHER" id="PTHR46619">
    <property type="entry name" value="RNA RECOGNITION MOTIF XS DOMAIN PROTEIN-RELATED"/>
    <property type="match status" value="1"/>
</dbReference>
<comment type="caution">
    <text evidence="3">The sequence shown here is derived from an EMBL/GenBank/DDBJ whole genome shotgun (WGS) entry which is preliminary data.</text>
</comment>
<dbReference type="AlphaFoldDB" id="A0AAV1XKT4"/>
<name>A0AAV1XKT4_LUPLU</name>
<feature type="compositionally biased region" description="Basic and acidic residues" evidence="1">
    <location>
        <begin position="1"/>
        <end position="12"/>
    </location>
</feature>
<dbReference type="InterPro" id="IPR038588">
    <property type="entry name" value="XS_domain_sf"/>
</dbReference>
<dbReference type="EMBL" id="CAXHTB010000016">
    <property type="protein sequence ID" value="CAL0321968.1"/>
    <property type="molecule type" value="Genomic_DNA"/>
</dbReference>
<keyword evidence="4" id="KW-1185">Reference proteome</keyword>
<dbReference type="Pfam" id="PF03468">
    <property type="entry name" value="XS"/>
    <property type="match status" value="1"/>
</dbReference>
<feature type="compositionally biased region" description="Low complexity" evidence="1">
    <location>
        <begin position="15"/>
        <end position="26"/>
    </location>
</feature>
<accession>A0AAV1XKT4</accession>
<evidence type="ECO:0000259" key="2">
    <source>
        <dbReference type="Pfam" id="PF03468"/>
    </source>
</evidence>
<dbReference type="InterPro" id="IPR005380">
    <property type="entry name" value="XS_domain"/>
</dbReference>
<feature type="region of interest" description="Disordered" evidence="1">
    <location>
        <begin position="1"/>
        <end position="72"/>
    </location>
</feature>
<sequence length="917" mass="105100">MSDHRNYRDTRRNRNSPNRTNRPGSRLLQPVRSRSRDISPVRLTRRDHQRNRYNEGERSNNIAARDDRGDRYSEVHRSMAQYSESMAAARGGESESASMKFRWNNLLDAKTELENRKNLVSGFCYENSRYSDSGVVPIVDHRHFSHVDRKNKVEFQIPKNWEQIHPQHKQQHLGYEGVSISRPNASFSSSYFEENVHLHNQMMPKSNSSAEFPNSTFDHVKQCSVPVMNREFNYSEMHGGIMPHDHEFHYRNTMPKGDFNDQQFRRPSIVDSIVDRIDVGNSHGDTLREGVTWEQNLSSQHWSPKYPDLSPKYHDLTPKYHDSSPKYHDLTPKFHDSSPKYHDLPPKYHDSSPKYHDLTPKYHDSSPKYHDSSPKYHNLTAKYHDSSPKYHDLTPKYHDLSPKYHGLTPKYHDLNPEDHDLTMKYHDLTHSHSSKHHVDDILGCGNMHPEYAYTSNCQYCCCKGSSVLNRDQYINKQEEGNASKTEEQAMHDLNVDMYESKCSGTTNLNQVWTDFDARKCASDSFDDDGISFDQDIIDTVHLDQRLASPYSSLPSNNRNPRKHKMIIGKSMKKTRPGRIITFPNTVVSSSRNVRARLGPRVVPPENPYAGKNIKSKKLKKNLLDVSKNATCYDLSDVKVKAEHSKTDPPEDSKEFKQLVQNAFFKFVKLLNENPAQRRKYTDQGVADTLRCTLCGSESKEFPNIHSLAMHAFNSTKAQRRTEHLGFHKALCLLLGWSDTAGSDGLWVKKLLPEVETSNLKNDLIIWPPVVLVHNSSIAHHDLEKRMTVSIEGLQAILKGMGFGDGKTKVSRGKPGNFSILIVTFKATFSGLQEAKQLHKFYADHKHGRTELQQISDGRGLKDSNETQYVPGNEESVLYGYLGNAQDLDKLDFESKKHSVVKSKKEIQAIADANLTAD</sequence>
<feature type="region of interest" description="Disordered" evidence="1">
    <location>
        <begin position="318"/>
        <end position="377"/>
    </location>
</feature>
<feature type="compositionally biased region" description="Basic and acidic residues" evidence="1">
    <location>
        <begin position="318"/>
        <end position="374"/>
    </location>
</feature>
<reference evidence="3 4" key="1">
    <citation type="submission" date="2024-03" db="EMBL/GenBank/DDBJ databases">
        <authorList>
            <person name="Martinez-Hernandez J."/>
        </authorList>
    </citation>
    <scope>NUCLEOTIDE SEQUENCE [LARGE SCALE GENOMIC DNA]</scope>
</reference>
<evidence type="ECO:0000313" key="3">
    <source>
        <dbReference type="EMBL" id="CAL0321968.1"/>
    </source>
</evidence>
<evidence type="ECO:0000256" key="1">
    <source>
        <dbReference type="SAM" id="MobiDB-lite"/>
    </source>
</evidence>
<organism evidence="3 4">
    <name type="scientific">Lupinus luteus</name>
    <name type="common">European yellow lupine</name>
    <dbReference type="NCBI Taxonomy" id="3873"/>
    <lineage>
        <taxon>Eukaryota</taxon>
        <taxon>Viridiplantae</taxon>
        <taxon>Streptophyta</taxon>
        <taxon>Embryophyta</taxon>
        <taxon>Tracheophyta</taxon>
        <taxon>Spermatophyta</taxon>
        <taxon>Magnoliopsida</taxon>
        <taxon>eudicotyledons</taxon>
        <taxon>Gunneridae</taxon>
        <taxon>Pentapetalae</taxon>
        <taxon>rosids</taxon>
        <taxon>fabids</taxon>
        <taxon>Fabales</taxon>
        <taxon>Fabaceae</taxon>
        <taxon>Papilionoideae</taxon>
        <taxon>50 kb inversion clade</taxon>
        <taxon>genistoids sensu lato</taxon>
        <taxon>core genistoids</taxon>
        <taxon>Genisteae</taxon>
        <taxon>Lupinus</taxon>
    </lineage>
</organism>
<protein>
    <recommendedName>
        <fullName evidence="2">XS domain-containing protein</fullName>
    </recommendedName>
</protein>
<proteinExistence type="predicted"/>
<dbReference type="Proteomes" id="UP001497480">
    <property type="component" value="Unassembled WGS sequence"/>
</dbReference>
<dbReference type="Gene3D" id="3.30.70.2890">
    <property type="entry name" value="XS domain"/>
    <property type="match status" value="1"/>
</dbReference>
<feature type="domain" description="XS" evidence="2">
    <location>
        <begin position="762"/>
        <end position="888"/>
    </location>
</feature>
<evidence type="ECO:0000313" key="4">
    <source>
        <dbReference type="Proteomes" id="UP001497480"/>
    </source>
</evidence>
<gene>
    <name evidence="3" type="ORF">LLUT_LOCUS23028</name>
</gene>
<dbReference type="PANTHER" id="PTHR46619:SF2">
    <property type="entry name" value="XS DOMAIN PROTEIN"/>
    <property type="match status" value="1"/>
</dbReference>
<dbReference type="GO" id="GO:0031047">
    <property type="term" value="P:regulatory ncRNA-mediated gene silencing"/>
    <property type="evidence" value="ECO:0007669"/>
    <property type="project" value="InterPro"/>
</dbReference>
<feature type="compositionally biased region" description="Basic and acidic residues" evidence="1">
    <location>
        <begin position="34"/>
        <end position="72"/>
    </location>
</feature>